<evidence type="ECO:0000313" key="2">
    <source>
        <dbReference type="Proteomes" id="UP000023067"/>
    </source>
</evidence>
<dbReference type="PATRIC" id="fig|396014.3.peg.1095"/>
<keyword evidence="2" id="KW-1185">Reference proteome</keyword>
<reference evidence="1 2" key="1">
    <citation type="submission" date="2014-02" db="EMBL/GenBank/DDBJ databases">
        <title>Genome sequence of Brachybacterium phenoliresistens strain W13A50.</title>
        <authorList>
            <person name="Wang X."/>
        </authorList>
    </citation>
    <scope>NUCLEOTIDE SEQUENCE [LARGE SCALE GENOMIC DNA]</scope>
    <source>
        <strain evidence="1 2">W13A50</strain>
    </source>
</reference>
<dbReference type="InterPro" id="IPR003749">
    <property type="entry name" value="ThiS/MoaD-like"/>
</dbReference>
<dbReference type="eggNOG" id="COG1977">
    <property type="taxonomic scope" value="Bacteria"/>
</dbReference>
<dbReference type="STRING" id="396014.BF93_13720"/>
<dbReference type="AlphaFoldDB" id="Z9JVR3"/>
<dbReference type="SUPFAM" id="SSF54285">
    <property type="entry name" value="MoaD/ThiS"/>
    <property type="match status" value="1"/>
</dbReference>
<gene>
    <name evidence="1" type="ORF">BF93_13720</name>
</gene>
<accession>Z9JVR3</accession>
<name>Z9JVR3_9MICO</name>
<organism evidence="1 2">
    <name type="scientific">Brachybacterium phenoliresistens</name>
    <dbReference type="NCBI Taxonomy" id="396014"/>
    <lineage>
        <taxon>Bacteria</taxon>
        <taxon>Bacillati</taxon>
        <taxon>Actinomycetota</taxon>
        <taxon>Actinomycetes</taxon>
        <taxon>Micrococcales</taxon>
        <taxon>Dermabacteraceae</taxon>
        <taxon>Brachybacterium</taxon>
    </lineage>
</organism>
<dbReference type="Pfam" id="PF02597">
    <property type="entry name" value="ThiS"/>
    <property type="match status" value="1"/>
</dbReference>
<dbReference type="HOGENOM" id="CLU_114601_2_2_11"/>
<sequence>MESRSAPVPGPGTGASLPEIEVHLFAAVAAALGAERMLLRAGTVDEALGQLRAATDAPGARVLDSCSLLVNSVVCRDRTRALAPGDRVDVLPPFAGG</sequence>
<dbReference type="RefSeq" id="WP_051486582.1">
    <property type="nucleotide sequence ID" value="NZ_BAAAOW010000003.1"/>
</dbReference>
<evidence type="ECO:0000313" key="1">
    <source>
        <dbReference type="EMBL" id="EWS81886.1"/>
    </source>
</evidence>
<proteinExistence type="predicted"/>
<protein>
    <submittedName>
        <fullName evidence="1">Thiamine biosynthesis protein ThiS</fullName>
    </submittedName>
</protein>
<dbReference type="InterPro" id="IPR016155">
    <property type="entry name" value="Mopterin_synth/thiamin_S_b"/>
</dbReference>
<comment type="caution">
    <text evidence="1">The sequence shown here is derived from an EMBL/GenBank/DDBJ whole genome shotgun (WGS) entry which is preliminary data.</text>
</comment>
<dbReference type="Proteomes" id="UP000023067">
    <property type="component" value="Unassembled WGS sequence"/>
</dbReference>
<dbReference type="OrthoDB" id="3255135at2"/>
<dbReference type="InterPro" id="IPR012675">
    <property type="entry name" value="Beta-grasp_dom_sf"/>
</dbReference>
<dbReference type="EMBL" id="JDYK01000004">
    <property type="protein sequence ID" value="EWS81886.1"/>
    <property type="molecule type" value="Genomic_DNA"/>
</dbReference>
<dbReference type="Gene3D" id="3.10.20.30">
    <property type="match status" value="1"/>
</dbReference>
<dbReference type="CDD" id="cd17040">
    <property type="entry name" value="Ubl_MoaD_like"/>
    <property type="match status" value="1"/>
</dbReference>